<dbReference type="InterPro" id="IPR019079">
    <property type="entry name" value="Capsule_synth_CapA"/>
</dbReference>
<reference evidence="3 4" key="1">
    <citation type="submission" date="2013-09" db="EMBL/GenBank/DDBJ databases">
        <title>Biodegradation of hydrocarbons in the deep terrestrial subsurface : characterization of a microbial consortium composed of two Desulfotomaculum species originating from a deep geological formation.</title>
        <authorList>
            <person name="Aullo T."/>
            <person name="Berlendis S."/>
            <person name="Lascourreges J.-F."/>
            <person name="Dessort D."/>
            <person name="Saint-Laurent S."/>
            <person name="Schraauwers B."/>
            <person name="Mas J."/>
            <person name="Magot M."/>
            <person name="Ranchou-Peyruse A."/>
        </authorList>
    </citation>
    <scope>NUCLEOTIDE SEQUENCE [LARGE SCALE GENOMIC DNA]</scope>
    <source>
        <strain evidence="3 4">Bs107</strain>
    </source>
</reference>
<dbReference type="SMART" id="SM00854">
    <property type="entry name" value="PGA_cap"/>
    <property type="match status" value="1"/>
</dbReference>
<dbReference type="Pfam" id="PF09587">
    <property type="entry name" value="PGA_cap"/>
    <property type="match status" value="1"/>
</dbReference>
<name>A0A2C6MGG5_9FIRM</name>
<evidence type="ECO:0000313" key="4">
    <source>
        <dbReference type="Proteomes" id="UP000222564"/>
    </source>
</evidence>
<sequence>MGDILLDSWVGTEIKRQGVDYPWTGVKDILSAADVAVGNLESPAGVTGTPVQGKSFTFRARPETLQGAVNAGIDILTLANNHILDYGASALSETLDNLDQYGIARTGAGCNADEALAPAVKECNGLKIGVLSFSRVIPYPGWVAGPNYPGVANGWDTQKVLETIKQANSQVDVLVVSVHWGKELADYPAGDQTRLAKAMVDSGADVILGHHSHCLQGVAVYNKKPIFYSMGNFIFTSSSMKASSGAIALVNMDRDGARDLQVIPTRLDWGRPQVLTGEARVGEIIRLQFLCKPFGTQFNNEGKAYLPAK</sequence>
<evidence type="ECO:0000256" key="1">
    <source>
        <dbReference type="ARBA" id="ARBA00005662"/>
    </source>
</evidence>
<evidence type="ECO:0000259" key="2">
    <source>
        <dbReference type="SMART" id="SM00854"/>
    </source>
</evidence>
<dbReference type="Proteomes" id="UP000222564">
    <property type="component" value="Unassembled WGS sequence"/>
</dbReference>
<accession>A0A2C6MGG5</accession>
<dbReference type="EMBL" id="AWQQ01000024">
    <property type="protein sequence ID" value="PHJ39318.1"/>
    <property type="molecule type" value="Genomic_DNA"/>
</dbReference>
<protein>
    <submittedName>
        <fullName evidence="3">Enzyme of poly-gamma-glutamate biosynthesis (Capsule formation)</fullName>
    </submittedName>
</protein>
<dbReference type="PANTHER" id="PTHR33393:SF13">
    <property type="entry name" value="PGA BIOSYNTHESIS PROTEIN CAPA"/>
    <property type="match status" value="1"/>
</dbReference>
<evidence type="ECO:0000313" key="3">
    <source>
        <dbReference type="EMBL" id="PHJ39318.1"/>
    </source>
</evidence>
<gene>
    <name evidence="3" type="ORF">P378_04015</name>
</gene>
<feature type="domain" description="Capsule synthesis protein CapA" evidence="2">
    <location>
        <begin position="2"/>
        <end position="237"/>
    </location>
</feature>
<organism evidence="3 4">
    <name type="scientific">Desulforamulus profundi</name>
    <dbReference type="NCBI Taxonomy" id="1383067"/>
    <lineage>
        <taxon>Bacteria</taxon>
        <taxon>Bacillati</taxon>
        <taxon>Bacillota</taxon>
        <taxon>Clostridia</taxon>
        <taxon>Eubacteriales</taxon>
        <taxon>Peptococcaceae</taxon>
        <taxon>Desulforamulus</taxon>
    </lineage>
</organism>
<dbReference type="Gene3D" id="3.60.21.10">
    <property type="match status" value="1"/>
</dbReference>
<proteinExistence type="inferred from homology"/>
<dbReference type="InterPro" id="IPR052169">
    <property type="entry name" value="CW_Biosynth-Accessory"/>
</dbReference>
<dbReference type="SUPFAM" id="SSF56300">
    <property type="entry name" value="Metallo-dependent phosphatases"/>
    <property type="match status" value="1"/>
</dbReference>
<keyword evidence="4" id="KW-1185">Reference proteome</keyword>
<comment type="caution">
    <text evidence="3">The sequence shown here is derived from an EMBL/GenBank/DDBJ whole genome shotgun (WGS) entry which is preliminary data.</text>
</comment>
<dbReference type="InterPro" id="IPR029052">
    <property type="entry name" value="Metallo-depent_PP-like"/>
</dbReference>
<dbReference type="PANTHER" id="PTHR33393">
    <property type="entry name" value="POLYGLUTAMINE SYNTHESIS ACCESSORY PROTEIN RV0574C-RELATED"/>
    <property type="match status" value="1"/>
</dbReference>
<comment type="similarity">
    <text evidence="1">Belongs to the CapA family.</text>
</comment>
<dbReference type="AlphaFoldDB" id="A0A2C6MGG5"/>
<dbReference type="CDD" id="cd07381">
    <property type="entry name" value="MPP_CapA"/>
    <property type="match status" value="1"/>
</dbReference>